<dbReference type="EMBL" id="AGEI01000024">
    <property type="protein sequence ID" value="EHR33332.1"/>
    <property type="molecule type" value="Genomic_DNA"/>
</dbReference>
<keyword evidence="2" id="KW-0732">Signal</keyword>
<keyword evidence="4" id="KW-1185">Reference proteome</keyword>
<dbReference type="InterPro" id="IPR026906">
    <property type="entry name" value="LRR_5"/>
</dbReference>
<dbReference type="Proteomes" id="UP000004191">
    <property type="component" value="Unassembled WGS sequence"/>
</dbReference>
<accession>H3NPV4</accession>
<dbReference type="Pfam" id="PF13306">
    <property type="entry name" value="LRR_5"/>
    <property type="match status" value="1"/>
</dbReference>
<dbReference type="PROSITE" id="PS51257">
    <property type="entry name" value="PROKAR_LIPOPROTEIN"/>
    <property type="match status" value="1"/>
</dbReference>
<name>H3NPV4_9FIRM</name>
<dbReference type="Gene3D" id="3.80.10.10">
    <property type="entry name" value="Ribonuclease Inhibitor"/>
    <property type="match status" value="1"/>
</dbReference>
<dbReference type="HOGENOM" id="CLU_1155182_0_0_9"/>
<protein>
    <recommendedName>
        <fullName evidence="5">Leucine-rich repeat domain-containing protein</fullName>
    </recommendedName>
</protein>
<dbReference type="GeneID" id="96999339"/>
<dbReference type="eggNOG" id="ENOG502ZPCG">
    <property type="taxonomic scope" value="Bacteria"/>
</dbReference>
<proteinExistence type="predicted"/>
<evidence type="ECO:0008006" key="5">
    <source>
        <dbReference type="Google" id="ProtNLM"/>
    </source>
</evidence>
<gene>
    <name evidence="3" type="ORF">HMPREF9709_01376</name>
</gene>
<evidence type="ECO:0000256" key="2">
    <source>
        <dbReference type="SAM" id="SignalP"/>
    </source>
</evidence>
<sequence>MNKIKMAIVTLALVLSLSACGGGNDTKNEDTKNETNTVETKDENGTAEESQEQTNGTGEVSYDALMAMQPSPAKDFNVQENNDGGLTITGYAGKEEMVYVPEEIDGLPVTEISKYTFANNQSPKAIRLGKNVKKVMFGAFGTNDTIEIVVAEGLEVIENSAFIESKKLKVLKLNEGLKEIQELGLSGLESLTELEIPSTVEKYGKSILLFSNENLVVKGKAGSIAEKIAKDNNVKFEEVK</sequence>
<organism evidence="3 4">
    <name type="scientific">Helcococcus kunzii ATCC 51366</name>
    <dbReference type="NCBI Taxonomy" id="883114"/>
    <lineage>
        <taxon>Bacteria</taxon>
        <taxon>Bacillati</taxon>
        <taxon>Bacillota</taxon>
        <taxon>Tissierellia</taxon>
        <taxon>Tissierellales</taxon>
        <taxon>Peptoniphilaceae</taxon>
        <taxon>Helcococcus</taxon>
    </lineage>
</organism>
<evidence type="ECO:0000256" key="1">
    <source>
        <dbReference type="SAM" id="MobiDB-lite"/>
    </source>
</evidence>
<comment type="caution">
    <text evidence="3">The sequence shown here is derived from an EMBL/GenBank/DDBJ whole genome shotgun (WGS) entry which is preliminary data.</text>
</comment>
<reference evidence="3 4" key="1">
    <citation type="submission" date="2012-01" db="EMBL/GenBank/DDBJ databases">
        <title>The Genome Sequence of Helcococcus kunzii ATCC 51366.</title>
        <authorList>
            <consortium name="The Broad Institute Genome Sequencing Platform"/>
            <person name="Earl A."/>
            <person name="Ward D."/>
            <person name="Feldgarden M."/>
            <person name="Gevers D."/>
            <person name="Huys G."/>
            <person name="Young S.K."/>
            <person name="Zeng Q."/>
            <person name="Gargeya S."/>
            <person name="Fitzgerald M."/>
            <person name="Haas B."/>
            <person name="Abouelleil A."/>
            <person name="Alvarado L."/>
            <person name="Arachchi H.M."/>
            <person name="Berlin A."/>
            <person name="Chapman S.B."/>
            <person name="Gearin G."/>
            <person name="Goldberg J."/>
            <person name="Griggs A."/>
            <person name="Gujja S."/>
            <person name="Hansen M."/>
            <person name="Heiman D."/>
            <person name="Howarth C."/>
            <person name="Larimer J."/>
            <person name="Lui A."/>
            <person name="MacDonald P.J.P."/>
            <person name="McCowen C."/>
            <person name="Montmayeur A."/>
            <person name="Murphy C."/>
            <person name="Neiman D."/>
            <person name="Pearson M."/>
            <person name="Priest M."/>
            <person name="Roberts A."/>
            <person name="Saif S."/>
            <person name="Shea T."/>
            <person name="Sisk P."/>
            <person name="Stolte C."/>
            <person name="Sykes S."/>
            <person name="Wortman J."/>
            <person name="Nusbaum C."/>
            <person name="Birren B."/>
        </authorList>
    </citation>
    <scope>NUCLEOTIDE SEQUENCE [LARGE SCALE GENOMIC DNA]</scope>
    <source>
        <strain evidence="3 4">ATCC 51366</strain>
    </source>
</reference>
<feature type="compositionally biased region" description="Basic and acidic residues" evidence="1">
    <location>
        <begin position="26"/>
        <end position="44"/>
    </location>
</feature>
<evidence type="ECO:0000313" key="3">
    <source>
        <dbReference type="EMBL" id="EHR33332.1"/>
    </source>
</evidence>
<dbReference type="InterPro" id="IPR032675">
    <property type="entry name" value="LRR_dom_sf"/>
</dbReference>
<evidence type="ECO:0000313" key="4">
    <source>
        <dbReference type="Proteomes" id="UP000004191"/>
    </source>
</evidence>
<feature type="chain" id="PRO_5039009266" description="Leucine-rich repeat domain-containing protein" evidence="2">
    <location>
        <begin position="22"/>
        <end position="240"/>
    </location>
</feature>
<dbReference type="AlphaFoldDB" id="H3NPV4"/>
<dbReference type="PATRIC" id="fig|883114.3.peg.1368"/>
<dbReference type="RefSeq" id="WP_005398891.1">
    <property type="nucleotide sequence ID" value="NZ_JH601088.1"/>
</dbReference>
<feature type="signal peptide" evidence="2">
    <location>
        <begin position="1"/>
        <end position="21"/>
    </location>
</feature>
<feature type="region of interest" description="Disordered" evidence="1">
    <location>
        <begin position="20"/>
        <end position="56"/>
    </location>
</feature>
<dbReference type="STRING" id="883114.HMPREF9709_01376"/>